<reference evidence="6" key="1">
    <citation type="submission" date="2015-07" db="EMBL/GenBank/DDBJ databases">
        <title>Transcriptome Assembly of Anthurium amnicola.</title>
        <authorList>
            <person name="Suzuki J."/>
        </authorList>
    </citation>
    <scope>NUCLEOTIDE SEQUENCE</scope>
</reference>
<dbReference type="PANTHER" id="PTHR45719:SF31">
    <property type="entry name" value="BETA-GLUCURONOSYLTRANSFERASE GLCAT14A-LIKE ISOFORM X1"/>
    <property type="match status" value="1"/>
</dbReference>
<sequence length="164" mass="18236">MILSRKLVEFSVLGWDNLPRILLMYFANVKSAQHGYFHTLVCNSNKFCDSVVNSDLRFNPVDNPSKGRLGDFNMMIESGAAFAGSFLSNDPVLNKIDATVLHRNRGRIAPGGWCLGRSDRGEDPCRSWGDPSILRPGPGAERFEKFLVESMKNASVWTNLCSPP</sequence>
<dbReference type="PANTHER" id="PTHR45719">
    <property type="entry name" value="GLYCOSYLTRANSFERASE"/>
    <property type="match status" value="1"/>
</dbReference>
<dbReference type="Pfam" id="PF02485">
    <property type="entry name" value="Branch"/>
    <property type="match status" value="1"/>
</dbReference>
<evidence type="ECO:0000256" key="5">
    <source>
        <dbReference type="ARBA" id="ARBA00023180"/>
    </source>
</evidence>
<proteinExistence type="predicted"/>
<evidence type="ECO:0000256" key="3">
    <source>
        <dbReference type="ARBA" id="ARBA00022679"/>
    </source>
</evidence>
<accession>A0A1D1Y074</accession>
<dbReference type="EMBL" id="GDJX01019897">
    <property type="protein sequence ID" value="JAT48039.1"/>
    <property type="molecule type" value="Transcribed_RNA"/>
</dbReference>
<dbReference type="InterPro" id="IPR044610">
    <property type="entry name" value="GLCAT14A/B/C"/>
</dbReference>
<organism evidence="6">
    <name type="scientific">Anthurium amnicola</name>
    <dbReference type="NCBI Taxonomy" id="1678845"/>
    <lineage>
        <taxon>Eukaryota</taxon>
        <taxon>Viridiplantae</taxon>
        <taxon>Streptophyta</taxon>
        <taxon>Embryophyta</taxon>
        <taxon>Tracheophyta</taxon>
        <taxon>Spermatophyta</taxon>
        <taxon>Magnoliopsida</taxon>
        <taxon>Liliopsida</taxon>
        <taxon>Araceae</taxon>
        <taxon>Pothoideae</taxon>
        <taxon>Potheae</taxon>
        <taxon>Anthurium</taxon>
    </lineage>
</organism>
<keyword evidence="5" id="KW-0325">Glycoprotein</keyword>
<evidence type="ECO:0000256" key="4">
    <source>
        <dbReference type="ARBA" id="ARBA00023136"/>
    </source>
</evidence>
<dbReference type="AlphaFoldDB" id="A0A1D1Y074"/>
<keyword evidence="2" id="KW-0328">Glycosyltransferase</keyword>
<evidence type="ECO:0000256" key="2">
    <source>
        <dbReference type="ARBA" id="ARBA00022676"/>
    </source>
</evidence>
<dbReference type="GO" id="GO:0016020">
    <property type="term" value="C:membrane"/>
    <property type="evidence" value="ECO:0007669"/>
    <property type="project" value="UniProtKB-SubCell"/>
</dbReference>
<comment type="subcellular location">
    <subcellularLocation>
        <location evidence="1">Membrane</location>
        <topology evidence="1">Single-pass type II membrane protein</topology>
    </subcellularLocation>
</comment>
<dbReference type="GO" id="GO:0015020">
    <property type="term" value="F:glucuronosyltransferase activity"/>
    <property type="evidence" value="ECO:0007669"/>
    <property type="project" value="InterPro"/>
</dbReference>
<dbReference type="InterPro" id="IPR003406">
    <property type="entry name" value="Glyco_trans_14"/>
</dbReference>
<evidence type="ECO:0000256" key="1">
    <source>
        <dbReference type="ARBA" id="ARBA00004606"/>
    </source>
</evidence>
<gene>
    <name evidence="6" type="primary">xt_0</name>
    <name evidence="6" type="ORF">g.74724</name>
</gene>
<keyword evidence="3 6" id="KW-0808">Transferase</keyword>
<evidence type="ECO:0000313" key="6">
    <source>
        <dbReference type="EMBL" id="JAT48039.1"/>
    </source>
</evidence>
<name>A0A1D1Y074_9ARAE</name>
<keyword evidence="4" id="KW-0472">Membrane</keyword>
<protein>
    <submittedName>
        <fullName evidence="6">Xylosyltransferase</fullName>
    </submittedName>
</protein>